<dbReference type="InterPro" id="IPR036179">
    <property type="entry name" value="Ig-like_dom_sf"/>
</dbReference>
<dbReference type="AlphaFoldDB" id="A0AAQ4DZF7"/>
<evidence type="ECO:0000313" key="1">
    <source>
        <dbReference type="EMBL" id="KAK8767847.1"/>
    </source>
</evidence>
<gene>
    <name evidence="1" type="ORF">V5799_005372</name>
    <name evidence="2" type="ORF">V5799_010437</name>
</gene>
<reference evidence="1 3" key="1">
    <citation type="journal article" date="2023" name="Arcadia Sci">
        <title>De novo assembly of a long-read Amblyomma americanum tick genome.</title>
        <authorList>
            <person name="Chou S."/>
            <person name="Poskanzer K.E."/>
            <person name="Rollins M."/>
            <person name="Thuy-Boun P.S."/>
        </authorList>
    </citation>
    <scope>NUCLEOTIDE SEQUENCE [LARGE SCALE GENOMIC DNA]</scope>
    <source>
        <strain evidence="1">F_SG_1</strain>
        <tissue evidence="1">Salivary glands</tissue>
    </source>
</reference>
<proteinExistence type="predicted"/>
<dbReference type="Proteomes" id="UP001321473">
    <property type="component" value="Unassembled WGS sequence"/>
</dbReference>
<dbReference type="CDD" id="cd00096">
    <property type="entry name" value="Ig"/>
    <property type="match status" value="1"/>
</dbReference>
<evidence type="ECO:0000313" key="3">
    <source>
        <dbReference type="Proteomes" id="UP001321473"/>
    </source>
</evidence>
<dbReference type="PANTHER" id="PTHR23278:SF19">
    <property type="entry name" value="OBSCURIN"/>
    <property type="match status" value="1"/>
</dbReference>
<reference evidence="1" key="3">
    <citation type="submission" date="2024-02" db="EMBL/GenBank/DDBJ databases">
        <authorList>
            <person name="Mcdaniel E.A."/>
            <person name="Celebi F.M."/>
            <person name="Reiter T."/>
            <person name="Weiss E.C."/>
            <person name="Chou S."/>
        </authorList>
    </citation>
    <scope>NUCLEOTIDE SEQUENCE</scope>
    <source>
        <strain evidence="1">F_SG_1</strain>
        <tissue evidence="1">Salivary glands</tissue>
    </source>
</reference>
<protein>
    <recommendedName>
        <fullName evidence="4">Ig-like domain-containing protein</fullName>
    </recommendedName>
</protein>
<reference evidence="1" key="2">
    <citation type="submission" date="2023-03" db="EMBL/GenBank/DDBJ databases">
        <authorList>
            <person name="Thuy-Boun P."/>
        </authorList>
    </citation>
    <scope>NUCLEOTIDE SEQUENCE</scope>
    <source>
        <strain evidence="1">F_SG_1</strain>
        <tissue evidence="1">Salivary glands</tissue>
    </source>
</reference>
<keyword evidence="3" id="KW-1185">Reference proteome</keyword>
<name>A0AAQ4DZF7_AMBAM</name>
<evidence type="ECO:0000313" key="2">
    <source>
        <dbReference type="EMBL" id="KAK8775030.1"/>
    </source>
</evidence>
<comment type="caution">
    <text evidence="1">The sequence shown here is derived from an EMBL/GenBank/DDBJ whole genome shotgun (WGS) entry which is preliminary data.</text>
</comment>
<dbReference type="EMBL" id="JARKHS020024891">
    <property type="protein sequence ID" value="KAK8767847.1"/>
    <property type="molecule type" value="Genomic_DNA"/>
</dbReference>
<dbReference type="EMBL" id="JARKHS020014641">
    <property type="protein sequence ID" value="KAK8775030.1"/>
    <property type="molecule type" value="Genomic_DNA"/>
</dbReference>
<dbReference type="PANTHER" id="PTHR23278">
    <property type="entry name" value="SIDESTEP PROTEIN"/>
    <property type="match status" value="1"/>
</dbReference>
<evidence type="ECO:0008006" key="4">
    <source>
        <dbReference type="Google" id="ProtNLM"/>
    </source>
</evidence>
<accession>A0AAQ4DZF7</accession>
<sequence>MLAEPPQLQFAWSLNGSLGRRDITGFQSHGARSSLKFRPKSEVDYGTLECTARNSVGPAIRPCIFHLLRPPGNTWLSRKWYNCSVWNATSSAVQVVCQRGLVPSAADPGALSMPPGGAIQSASLFSCSLCLLCLLRGRMDPFFCTIAVSVWRSSIRQNKQAENE</sequence>
<dbReference type="SUPFAM" id="SSF48726">
    <property type="entry name" value="Immunoglobulin"/>
    <property type="match status" value="1"/>
</dbReference>
<organism evidence="1 3">
    <name type="scientific">Amblyomma americanum</name>
    <name type="common">Lone star tick</name>
    <dbReference type="NCBI Taxonomy" id="6943"/>
    <lineage>
        <taxon>Eukaryota</taxon>
        <taxon>Metazoa</taxon>
        <taxon>Ecdysozoa</taxon>
        <taxon>Arthropoda</taxon>
        <taxon>Chelicerata</taxon>
        <taxon>Arachnida</taxon>
        <taxon>Acari</taxon>
        <taxon>Parasitiformes</taxon>
        <taxon>Ixodida</taxon>
        <taxon>Ixodoidea</taxon>
        <taxon>Ixodidae</taxon>
        <taxon>Amblyomminae</taxon>
        <taxon>Amblyomma</taxon>
    </lineage>
</organism>